<evidence type="ECO:0000256" key="1">
    <source>
        <dbReference type="SAM" id="Coils"/>
    </source>
</evidence>
<feature type="compositionally biased region" description="Polar residues" evidence="2">
    <location>
        <begin position="93"/>
        <end position="156"/>
    </location>
</feature>
<feature type="compositionally biased region" description="Basic residues" evidence="2">
    <location>
        <begin position="434"/>
        <end position="450"/>
    </location>
</feature>
<keyword evidence="4" id="KW-1185">Reference proteome</keyword>
<reference evidence="3" key="2">
    <citation type="submission" date="2023-03" db="EMBL/GenBank/DDBJ databases">
        <authorList>
            <person name="Inwood S.N."/>
            <person name="Skelly J.G."/>
            <person name="Guhlin J."/>
            <person name="Harrop T.W.R."/>
            <person name="Goldson S.G."/>
            <person name="Dearden P.K."/>
        </authorList>
    </citation>
    <scope>NUCLEOTIDE SEQUENCE</scope>
    <source>
        <strain evidence="3">Irish</strain>
        <tissue evidence="3">Whole body</tissue>
    </source>
</reference>
<reference evidence="3" key="1">
    <citation type="journal article" date="2023" name="bioRxiv">
        <title>Scaffold-level genome assemblies of two parasitoid biocontrol wasps reveal the parthenogenesis mechanism and an associated novel virus.</title>
        <authorList>
            <person name="Inwood S."/>
            <person name="Skelly J."/>
            <person name="Guhlin J."/>
            <person name="Harrop T."/>
            <person name="Goldson S."/>
            <person name="Dearden P."/>
        </authorList>
    </citation>
    <scope>NUCLEOTIDE SEQUENCE</scope>
    <source>
        <strain evidence="3">Irish</strain>
        <tissue evidence="3">Whole body</tissue>
    </source>
</reference>
<protein>
    <submittedName>
        <fullName evidence="3">Uncharacterized protein</fullName>
    </submittedName>
</protein>
<evidence type="ECO:0000313" key="4">
    <source>
        <dbReference type="Proteomes" id="UP001168990"/>
    </source>
</evidence>
<evidence type="ECO:0000256" key="2">
    <source>
        <dbReference type="SAM" id="MobiDB-lite"/>
    </source>
</evidence>
<feature type="compositionally biased region" description="Basic and acidic residues" evidence="2">
    <location>
        <begin position="381"/>
        <end position="394"/>
    </location>
</feature>
<comment type="caution">
    <text evidence="3">The sequence shown here is derived from an EMBL/GenBank/DDBJ whole genome shotgun (WGS) entry which is preliminary data.</text>
</comment>
<organism evidence="3 4">
    <name type="scientific">Microctonus aethiopoides</name>
    <dbReference type="NCBI Taxonomy" id="144406"/>
    <lineage>
        <taxon>Eukaryota</taxon>
        <taxon>Metazoa</taxon>
        <taxon>Ecdysozoa</taxon>
        <taxon>Arthropoda</taxon>
        <taxon>Hexapoda</taxon>
        <taxon>Insecta</taxon>
        <taxon>Pterygota</taxon>
        <taxon>Neoptera</taxon>
        <taxon>Endopterygota</taxon>
        <taxon>Hymenoptera</taxon>
        <taxon>Apocrita</taxon>
        <taxon>Ichneumonoidea</taxon>
        <taxon>Braconidae</taxon>
        <taxon>Euphorinae</taxon>
        <taxon>Microctonus</taxon>
    </lineage>
</organism>
<dbReference type="EMBL" id="JAQQBS010001422">
    <property type="protein sequence ID" value="KAK0164384.1"/>
    <property type="molecule type" value="Genomic_DNA"/>
</dbReference>
<dbReference type="AlphaFoldDB" id="A0AA39F7H6"/>
<gene>
    <name evidence="3" type="ORF">PV328_003020</name>
</gene>
<feature type="compositionally biased region" description="Polar residues" evidence="2">
    <location>
        <begin position="453"/>
        <end position="466"/>
    </location>
</feature>
<evidence type="ECO:0000313" key="3">
    <source>
        <dbReference type="EMBL" id="KAK0164384.1"/>
    </source>
</evidence>
<dbReference type="Proteomes" id="UP001168990">
    <property type="component" value="Unassembled WGS sequence"/>
</dbReference>
<feature type="compositionally biased region" description="Basic residues" evidence="2">
    <location>
        <begin position="756"/>
        <end position="770"/>
    </location>
</feature>
<sequence>MGILQWLLSHCDYPMDIMSQRRNNSIDDQSREEVNQKKNEMKRRLENLDMYEDGMSAEDMEKCLDFIDESKNANATINLSADSKLHAGVINSLPSSSTVDNQKTQTSSFSKIDNKSTSLETSTGNINKQSQSKDNNLMNEGNLSAPKTLSVNSNVADSGGAKKNNEMLNSKCSSSSSASPSRTPNAHVRRNENSQEKKPSYFPHRQSKSLDNMNILNCKTSPNDVPLTSRFVAKPQSKFSIIDKVIMVPDEVLAKNNAYLTEIANLAQSWKTQLTCNEFSWGPPIKVGTANRSLDTITSKEEIPNDPEISTRPITREMGATCYSLRSMDKKNETYEYDDSDEDIFDRKKQKIKPNILSNRSVESLKQSQSKIQTYETSEEVNSKSELEVVRSDDDDKETINSPSSRKKARSATPEYPDQSYPRRIVPPNPSTTKSKKKIPVSSSRPKKRNATSDDSGNKSTKTPSGLNEKEIEASLMTSEEDVKFINCTSPPTKRVNQSIEYLKKAKKKTEEKKQKHEEEVKLLAEREAQEKMEKAKKRIKEREENNLQLAAQVKSEKEREDRYRNLMNTTKSQGSITRKYQKRIELESEGLRSRTIHFSNEPTETESMASQNSEDNDMFADNEYETANSVQAVESSECPICRKSFSLTEIENHAANCDDFVEDKPRQNNNINLNASTSNNAFQSSKYRCEVCKFVTQNSDIYKEHFAICIQSLTDEGNESTQVASSNHSSDDSMSLNPDSSLEKKGKQQPLLVTNKKKHPGPSSRKRKR</sequence>
<feature type="compositionally biased region" description="Low complexity" evidence="2">
    <location>
        <begin position="726"/>
        <end position="736"/>
    </location>
</feature>
<feature type="region of interest" description="Disordered" evidence="2">
    <location>
        <begin position="93"/>
        <end position="209"/>
    </location>
</feature>
<feature type="compositionally biased region" description="Polar residues" evidence="2">
    <location>
        <begin position="364"/>
        <end position="376"/>
    </location>
</feature>
<keyword evidence="1" id="KW-0175">Coiled coil</keyword>
<feature type="compositionally biased region" description="Basic and acidic residues" evidence="2">
    <location>
        <begin position="189"/>
        <end position="199"/>
    </location>
</feature>
<name>A0AA39F7H6_9HYME</name>
<feature type="region of interest" description="Disordered" evidence="2">
    <location>
        <begin position="364"/>
        <end position="479"/>
    </location>
</feature>
<proteinExistence type="predicted"/>
<feature type="compositionally biased region" description="Low complexity" evidence="2">
    <location>
        <begin position="170"/>
        <end position="181"/>
    </location>
</feature>
<feature type="coiled-coil region" evidence="1">
    <location>
        <begin position="500"/>
        <end position="561"/>
    </location>
</feature>
<accession>A0AA39F7H6</accession>
<feature type="region of interest" description="Disordered" evidence="2">
    <location>
        <begin position="721"/>
        <end position="770"/>
    </location>
</feature>